<protein>
    <recommendedName>
        <fullName evidence="1">Endonuclease/exonuclease/phosphatase domain-containing protein</fullName>
    </recommendedName>
</protein>
<keyword evidence="3" id="KW-1185">Reference proteome</keyword>
<dbReference type="AlphaFoldDB" id="A0A484LRW6"/>
<gene>
    <name evidence="2" type="ORF">CCAM_LOCUS21078</name>
</gene>
<organism evidence="2 3">
    <name type="scientific">Cuscuta campestris</name>
    <dbReference type="NCBI Taxonomy" id="132261"/>
    <lineage>
        <taxon>Eukaryota</taxon>
        <taxon>Viridiplantae</taxon>
        <taxon>Streptophyta</taxon>
        <taxon>Embryophyta</taxon>
        <taxon>Tracheophyta</taxon>
        <taxon>Spermatophyta</taxon>
        <taxon>Magnoliopsida</taxon>
        <taxon>eudicotyledons</taxon>
        <taxon>Gunneridae</taxon>
        <taxon>Pentapetalae</taxon>
        <taxon>asterids</taxon>
        <taxon>lamiids</taxon>
        <taxon>Solanales</taxon>
        <taxon>Convolvulaceae</taxon>
        <taxon>Cuscuteae</taxon>
        <taxon>Cuscuta</taxon>
        <taxon>Cuscuta subgen. Grammica</taxon>
        <taxon>Cuscuta sect. Cleistogrammica</taxon>
    </lineage>
</organism>
<dbReference type="SUPFAM" id="SSF56219">
    <property type="entry name" value="DNase I-like"/>
    <property type="match status" value="1"/>
</dbReference>
<dbReference type="EMBL" id="OOIL02001913">
    <property type="protein sequence ID" value="VFQ79302.1"/>
    <property type="molecule type" value="Genomic_DNA"/>
</dbReference>
<reference evidence="2 3" key="1">
    <citation type="submission" date="2018-04" db="EMBL/GenBank/DDBJ databases">
        <authorList>
            <person name="Vogel A."/>
        </authorList>
    </citation>
    <scope>NUCLEOTIDE SEQUENCE [LARGE SCALE GENOMIC DNA]</scope>
</reference>
<dbReference type="InterPro" id="IPR005135">
    <property type="entry name" value="Endo/exonuclease/phosphatase"/>
</dbReference>
<evidence type="ECO:0000313" key="3">
    <source>
        <dbReference type="Proteomes" id="UP000595140"/>
    </source>
</evidence>
<dbReference type="InterPro" id="IPR036691">
    <property type="entry name" value="Endo/exonu/phosph_ase_sf"/>
</dbReference>
<dbReference type="GO" id="GO:0003824">
    <property type="term" value="F:catalytic activity"/>
    <property type="evidence" value="ECO:0007669"/>
    <property type="project" value="InterPro"/>
</dbReference>
<accession>A0A484LRW6</accession>
<proteinExistence type="predicted"/>
<feature type="domain" description="Endonuclease/exonuclease/phosphatase" evidence="1">
    <location>
        <begin position="102"/>
        <end position="294"/>
    </location>
</feature>
<dbReference type="Gene3D" id="3.60.10.10">
    <property type="entry name" value="Endonuclease/exonuclease/phosphatase"/>
    <property type="match status" value="1"/>
</dbReference>
<dbReference type="PANTHER" id="PTHR33710">
    <property type="entry name" value="BNAC02G09200D PROTEIN"/>
    <property type="match status" value="1"/>
</dbReference>
<dbReference type="Pfam" id="PF03372">
    <property type="entry name" value="Exo_endo_phos"/>
    <property type="match status" value="1"/>
</dbReference>
<dbReference type="Proteomes" id="UP000595140">
    <property type="component" value="Unassembled WGS sequence"/>
</dbReference>
<evidence type="ECO:0000313" key="2">
    <source>
        <dbReference type="EMBL" id="VFQ79302.1"/>
    </source>
</evidence>
<dbReference type="OrthoDB" id="1749972at2759"/>
<name>A0A484LRW6_9ASTE</name>
<dbReference type="PANTHER" id="PTHR33710:SF13">
    <property type="entry name" value="ENDONUCLEASE_EXONUCLEASE_PHOSPHATASE FAMILY PROTEIN"/>
    <property type="match status" value="1"/>
</dbReference>
<evidence type="ECO:0000259" key="1">
    <source>
        <dbReference type="Pfam" id="PF03372"/>
    </source>
</evidence>
<sequence length="531" mass="61205">MPSGNGSIIVFLLPTFPEPSPAFNAGVVPRSKLFSDLFKTVRDDRQPAANVSFKGCPSISFSKEDVEELSHRFRFALIGRFRRRPPITVVKNFLTRLGLAGGFTVGELNQNSILINFEKDEDYQRFFFRKSWTLARVCIELDVSKTLHQRIHIKHVEEDLFFQDKHNNSFSIISTVYGSHSAKERTALWDNIASFNNLNPHPWCLGGDFNCISDSLHHKGARLPDLGAISDFSNCITNCNLQECSFTGPHFTWHGSRSNGNVWRRLDRVFYNAEWGEHWESISMHHLAKGGSDHCPILFSSKQGCGQGPKSFRFQNMWLLRKDFLQVCKDTWEEMPYFGGMRCLFSKLQHLKGKLSSWNKEHFEEGGIGTRNLESLEEAYSLKLWWKFHMDDGIWARLMRAKYWRDGKLIEDICTHTKLWLLAKCPKNFRVADEWLENKGLLPRFLNHPKPRMVKWLAPPKGRLKINIDASFNMTSSRGAAIIRNEEGSFVRAASFQVSAQTPYQAELAASIKDLEIIGRNLTDEREWKQH</sequence>